<dbReference type="Gene3D" id="3.40.50.720">
    <property type="entry name" value="NAD(P)-binding Rossmann-like Domain"/>
    <property type="match status" value="1"/>
</dbReference>
<dbReference type="Proteomes" id="UP000006180">
    <property type="component" value="Chromosome"/>
</dbReference>
<dbReference type="RefSeq" id="WP_014762599.1">
    <property type="nucleotide sequence ID" value="NC_018000.1"/>
</dbReference>
<dbReference type="Pfam" id="PF13561">
    <property type="entry name" value="adh_short_C2"/>
    <property type="match status" value="1"/>
</dbReference>
<evidence type="ECO:0000256" key="1">
    <source>
        <dbReference type="ARBA" id="ARBA00006484"/>
    </source>
</evidence>
<dbReference type="InterPro" id="IPR036291">
    <property type="entry name" value="NAD(P)-bd_dom_sf"/>
</dbReference>
<organism evidence="2 3">
    <name type="scientific">Sinorhizobium fredii (strain USDA 257)</name>
    <dbReference type="NCBI Taxonomy" id="1185652"/>
    <lineage>
        <taxon>Bacteria</taxon>
        <taxon>Pseudomonadati</taxon>
        <taxon>Pseudomonadota</taxon>
        <taxon>Alphaproteobacteria</taxon>
        <taxon>Hyphomicrobiales</taxon>
        <taxon>Rhizobiaceae</taxon>
        <taxon>Sinorhizobium/Ensifer group</taxon>
        <taxon>Sinorhizobium</taxon>
    </lineage>
</organism>
<dbReference type="PATRIC" id="fig|1185652.3.peg.1902"/>
<dbReference type="AlphaFoldDB" id="I3X3G9"/>
<keyword evidence="2" id="KW-0560">Oxidoreductase</keyword>
<dbReference type="EMBL" id="CP003563">
    <property type="protein sequence ID" value="AFL50425.1"/>
    <property type="molecule type" value="Genomic_DNA"/>
</dbReference>
<dbReference type="PRINTS" id="PR00080">
    <property type="entry name" value="SDRFAMILY"/>
</dbReference>
<accession>I3X3G9</accession>
<sequence length="254" mass="26742">MGVLQDKVAIVTGAGNGIGRATVERFLREGAKVVAFDRAVEASSPDPRLTWVQGDVTVAADIDRAIEAARAFNGLDICVANAGIGKIEDFIHGSRESWMQVIDVNLIGVMMTLRAAASVMVEAGKGGRLLATSSIAGLRGEGHAPSTAYAASKGAVMALMRAISMELARYGITANAVAPGQIDTALNFSDLEVMSARFGRDAHDFRDEFLQSTVPMRRMGVPAEVAGLFTYLASDEASFVTGTTFRIDGGELAI</sequence>
<dbReference type="InterPro" id="IPR020904">
    <property type="entry name" value="Sc_DH/Rdtase_CS"/>
</dbReference>
<protein>
    <submittedName>
        <fullName evidence="2">N-acylmannosamine 1-dehydrogenase</fullName>
        <ecNumber evidence="2">1.1.1.233</ecNumber>
    </submittedName>
</protein>
<dbReference type="InterPro" id="IPR002347">
    <property type="entry name" value="SDR_fam"/>
</dbReference>
<gene>
    <name evidence="2" type="ORF">USDA257_c18380</name>
</gene>
<dbReference type="SUPFAM" id="SSF51735">
    <property type="entry name" value="NAD(P)-binding Rossmann-fold domains"/>
    <property type="match status" value="1"/>
</dbReference>
<dbReference type="PRINTS" id="PR00081">
    <property type="entry name" value="GDHRDH"/>
</dbReference>
<evidence type="ECO:0000313" key="3">
    <source>
        <dbReference type="Proteomes" id="UP000006180"/>
    </source>
</evidence>
<dbReference type="GO" id="GO:0030497">
    <property type="term" value="P:fatty acid elongation"/>
    <property type="evidence" value="ECO:0007669"/>
    <property type="project" value="TreeGrafter"/>
</dbReference>
<reference evidence="2 3" key="1">
    <citation type="journal article" date="2012" name="J. Bacteriol.">
        <title>Complete genome sequence of the broad-host-range strain Sinorhizobium fredii USDA257.</title>
        <authorList>
            <person name="Schuldes J."/>
            <person name="Rodriguez Orbegoso M."/>
            <person name="Schmeisser C."/>
            <person name="Krishnan H.B."/>
            <person name="Daniel R."/>
            <person name="Streit W.R."/>
        </authorList>
    </citation>
    <scope>NUCLEOTIDE SEQUENCE [LARGE SCALE GENOMIC DNA]</scope>
    <source>
        <strain evidence="2 3">USDA 257</strain>
    </source>
</reference>
<dbReference type="GO" id="GO:0050123">
    <property type="term" value="F:N-acylmannosamine 1-dehydrogenase activity"/>
    <property type="evidence" value="ECO:0007669"/>
    <property type="project" value="UniProtKB-EC"/>
</dbReference>
<dbReference type="KEGG" id="sfd:USDA257_c18380"/>
<dbReference type="CDD" id="cd05233">
    <property type="entry name" value="SDR_c"/>
    <property type="match status" value="1"/>
</dbReference>
<dbReference type="PROSITE" id="PS00061">
    <property type="entry name" value="ADH_SHORT"/>
    <property type="match status" value="1"/>
</dbReference>
<comment type="similarity">
    <text evidence="1">Belongs to the short-chain dehydrogenases/reductases (SDR) family.</text>
</comment>
<dbReference type="eggNOG" id="COG1028">
    <property type="taxonomic scope" value="Bacteria"/>
</dbReference>
<dbReference type="STRING" id="1185652.USDA257_c18380"/>
<evidence type="ECO:0000313" key="2">
    <source>
        <dbReference type="EMBL" id="AFL50425.1"/>
    </source>
</evidence>
<dbReference type="FunFam" id="3.40.50.720:FF:000084">
    <property type="entry name" value="Short-chain dehydrogenase reductase"/>
    <property type="match status" value="1"/>
</dbReference>
<proteinExistence type="inferred from homology"/>
<dbReference type="PANTHER" id="PTHR42760:SF40">
    <property type="entry name" value="3-OXOACYL-[ACYL-CARRIER-PROTEIN] REDUCTASE, CHLOROPLASTIC"/>
    <property type="match status" value="1"/>
</dbReference>
<dbReference type="HOGENOM" id="CLU_010194_1_0_5"/>
<dbReference type="EC" id="1.1.1.233" evidence="2"/>
<dbReference type="PANTHER" id="PTHR42760">
    <property type="entry name" value="SHORT-CHAIN DEHYDROGENASES/REDUCTASES FAMILY MEMBER"/>
    <property type="match status" value="1"/>
</dbReference>
<name>I3X3G9_SINF2</name>